<evidence type="ECO:0000256" key="5">
    <source>
        <dbReference type="ARBA" id="ARBA00022985"/>
    </source>
</evidence>
<dbReference type="RefSeq" id="WP_273744108.1">
    <property type="nucleotide sequence ID" value="NZ_CP117466.1"/>
</dbReference>
<proteinExistence type="predicted"/>
<evidence type="ECO:0000259" key="8">
    <source>
        <dbReference type="Pfam" id="PF00535"/>
    </source>
</evidence>
<organism evidence="9 10">
    <name type="scientific">Paracoccus marcusii</name>
    <dbReference type="NCBI Taxonomy" id="59779"/>
    <lineage>
        <taxon>Bacteria</taxon>
        <taxon>Pseudomonadati</taxon>
        <taxon>Pseudomonadota</taxon>
        <taxon>Alphaproteobacteria</taxon>
        <taxon>Rhodobacterales</taxon>
        <taxon>Paracoccaceae</taxon>
        <taxon>Paracoccus</taxon>
    </lineage>
</organism>
<evidence type="ECO:0000256" key="7">
    <source>
        <dbReference type="ARBA" id="ARBA00023136"/>
    </source>
</evidence>
<dbReference type="InterPro" id="IPR029044">
    <property type="entry name" value="Nucleotide-diphossugar_trans"/>
</dbReference>
<evidence type="ECO:0000256" key="4">
    <source>
        <dbReference type="ARBA" id="ARBA00022692"/>
    </source>
</evidence>
<feature type="domain" description="Glycosyltransferase 2-like" evidence="8">
    <location>
        <begin position="6"/>
        <end position="133"/>
    </location>
</feature>
<keyword evidence="3" id="KW-0808">Transferase</keyword>
<sequence>MTPDISVVLPARDEAGNITALLTGIAATLRDHAHEIIVIDDASRDGTRAELAALQTRLPQLRVICHDRSCGQSAAIRSGVWAARGALIVTLDADGQNPPDNIPALLESFAGGGIALGLVQGQRVDRRDRPSRRLAWAAANGIRNALLRDGVRDSGCGLHARPGPVRSHRPKGHSMSLLITGSAASIGITAIQGPLRCPCHSPERAWRRGPHHYRPPDTRARLARGVGMSGGGGGQGLRCWMLSCW</sequence>
<dbReference type="EMBL" id="CP117466">
    <property type="protein sequence ID" value="WDA13648.1"/>
    <property type="molecule type" value="Genomic_DNA"/>
</dbReference>
<keyword evidence="2" id="KW-0328">Glycosyltransferase</keyword>
<dbReference type="PANTHER" id="PTHR48090">
    <property type="entry name" value="UNDECAPRENYL-PHOSPHATE 4-DEOXY-4-FORMAMIDO-L-ARABINOSE TRANSFERASE-RELATED"/>
    <property type="match status" value="1"/>
</dbReference>
<keyword evidence="10" id="KW-1185">Reference proteome</keyword>
<keyword evidence="5" id="KW-0448">Lipopolysaccharide biosynthesis</keyword>
<dbReference type="CDD" id="cd04179">
    <property type="entry name" value="DPM_DPG-synthase_like"/>
    <property type="match status" value="1"/>
</dbReference>
<keyword evidence="1" id="KW-1003">Cell membrane</keyword>
<dbReference type="InterPro" id="IPR050256">
    <property type="entry name" value="Glycosyltransferase_2"/>
</dbReference>
<dbReference type="Proteomes" id="UP001216899">
    <property type="component" value="Chromosome"/>
</dbReference>
<evidence type="ECO:0000256" key="3">
    <source>
        <dbReference type="ARBA" id="ARBA00022679"/>
    </source>
</evidence>
<gene>
    <name evidence="9" type="ORF">PRL19_05175</name>
</gene>
<dbReference type="InterPro" id="IPR001173">
    <property type="entry name" value="Glyco_trans_2-like"/>
</dbReference>
<evidence type="ECO:0000313" key="9">
    <source>
        <dbReference type="EMBL" id="WDA13648.1"/>
    </source>
</evidence>
<keyword evidence="7" id="KW-0472">Membrane</keyword>
<evidence type="ECO:0000256" key="1">
    <source>
        <dbReference type="ARBA" id="ARBA00022475"/>
    </source>
</evidence>
<dbReference type="Gene3D" id="3.90.550.10">
    <property type="entry name" value="Spore Coat Polysaccharide Biosynthesis Protein SpsA, Chain A"/>
    <property type="match status" value="1"/>
</dbReference>
<dbReference type="SUPFAM" id="SSF53448">
    <property type="entry name" value="Nucleotide-diphospho-sugar transferases"/>
    <property type="match status" value="1"/>
</dbReference>
<name>A0ABY7UXZ0_9RHOB</name>
<keyword evidence="4" id="KW-0812">Transmembrane</keyword>
<evidence type="ECO:0000256" key="2">
    <source>
        <dbReference type="ARBA" id="ARBA00022676"/>
    </source>
</evidence>
<dbReference type="Pfam" id="PF00535">
    <property type="entry name" value="Glycos_transf_2"/>
    <property type="match status" value="1"/>
</dbReference>
<keyword evidence="6" id="KW-1133">Transmembrane helix</keyword>
<evidence type="ECO:0000256" key="6">
    <source>
        <dbReference type="ARBA" id="ARBA00022989"/>
    </source>
</evidence>
<dbReference type="PANTHER" id="PTHR48090:SF3">
    <property type="entry name" value="UNDECAPRENYL-PHOSPHATE 4-DEOXY-4-FORMAMIDO-L-ARABINOSE TRANSFERASE"/>
    <property type="match status" value="1"/>
</dbReference>
<reference evidence="9 10" key="1">
    <citation type="submission" date="2023-02" db="EMBL/GenBank/DDBJ databases">
        <title>Whole genome sequenc of Paracoccus marcusii MBLB0836.</title>
        <authorList>
            <person name="Seo M.-J."/>
            <person name="Cho E.-S."/>
            <person name="Hwang C.Y."/>
        </authorList>
    </citation>
    <scope>NUCLEOTIDE SEQUENCE [LARGE SCALE GENOMIC DNA]</scope>
    <source>
        <strain evidence="9 10">MBLB0836</strain>
    </source>
</reference>
<accession>A0ABY7UXZ0</accession>
<protein>
    <submittedName>
        <fullName evidence="9">Glycosyltransferase family 2 protein</fullName>
    </submittedName>
</protein>
<evidence type="ECO:0000313" key="10">
    <source>
        <dbReference type="Proteomes" id="UP001216899"/>
    </source>
</evidence>